<dbReference type="RefSeq" id="WP_092753328.1">
    <property type="nucleotide sequence ID" value="NZ_FOCG01000001.1"/>
</dbReference>
<dbReference type="Gene3D" id="3.40.1360.10">
    <property type="match status" value="1"/>
</dbReference>
<name>A0A1H8AWS8_9FIRM</name>
<dbReference type="SUPFAM" id="SSF57783">
    <property type="entry name" value="Zinc beta-ribbon"/>
    <property type="match status" value="1"/>
</dbReference>
<evidence type="ECO:0000259" key="1">
    <source>
        <dbReference type="Pfam" id="PF13154"/>
    </source>
</evidence>
<dbReference type="AlphaFoldDB" id="A0A1H8AWS8"/>
<organism evidence="2 3">
    <name type="scientific">Hydrogenoanaerobacterium saccharovorans</name>
    <dbReference type="NCBI Taxonomy" id="474960"/>
    <lineage>
        <taxon>Bacteria</taxon>
        <taxon>Bacillati</taxon>
        <taxon>Bacillota</taxon>
        <taxon>Clostridia</taxon>
        <taxon>Eubacteriales</taxon>
        <taxon>Oscillospiraceae</taxon>
        <taxon>Hydrogenoanaerobacterium</taxon>
    </lineage>
</organism>
<dbReference type="Pfam" id="PF13155">
    <property type="entry name" value="Toprim_2"/>
    <property type="match status" value="1"/>
</dbReference>
<evidence type="ECO:0000313" key="3">
    <source>
        <dbReference type="Proteomes" id="UP000199158"/>
    </source>
</evidence>
<dbReference type="InterPro" id="IPR025054">
    <property type="entry name" value="DUF3991"/>
</dbReference>
<proteinExistence type="predicted"/>
<dbReference type="GO" id="GO:0003677">
    <property type="term" value="F:DNA binding"/>
    <property type="evidence" value="ECO:0007669"/>
    <property type="project" value="InterPro"/>
</dbReference>
<dbReference type="InterPro" id="IPR036977">
    <property type="entry name" value="DNA_primase_Znf_CHC2"/>
</dbReference>
<evidence type="ECO:0000313" key="2">
    <source>
        <dbReference type="EMBL" id="SEM74936.1"/>
    </source>
</evidence>
<dbReference type="Proteomes" id="UP000199158">
    <property type="component" value="Unassembled WGS sequence"/>
</dbReference>
<dbReference type="SUPFAM" id="SSF56731">
    <property type="entry name" value="DNA primase core"/>
    <property type="match status" value="1"/>
</dbReference>
<sequence length="344" mass="39525">MADANQRRDRGGNGKVCQAIKEHFDILEYIQACGYHLEEKKQGEYQCVEHKSLWVTPAKNIFVWHSKTKGGSIIDFVMLNDGISFEETVSKLRLEMTGKTPTYSPIKYEKFKKENKPFELPQPLKDKYRRVFAYLTKTRCIDHKVVQDMVDRKFVYESAKHHNCVFVGYDYDHTAKFGCVRSTGTKKFGIDVAGCKKIGWMVNPNRPAMFITEAPIDAMSIMTLLKEGGKDYNQYTHYAQSGNPPNGMLQYHIENNPNVKTVYLCFDRDDAGEAFVKKAKMELKQAGFQGEIIRKLPMTNDFNEDLQTHTAQIRAARSPVLTQSKQRLVSSQKTFQEDNLCISR</sequence>
<dbReference type="GO" id="GO:0008270">
    <property type="term" value="F:zinc ion binding"/>
    <property type="evidence" value="ECO:0007669"/>
    <property type="project" value="InterPro"/>
</dbReference>
<reference evidence="2 3" key="1">
    <citation type="submission" date="2016-10" db="EMBL/GenBank/DDBJ databases">
        <authorList>
            <person name="de Groot N.N."/>
        </authorList>
    </citation>
    <scope>NUCLEOTIDE SEQUENCE [LARGE SCALE GENOMIC DNA]</scope>
    <source>
        <strain evidence="2 3">CGMCC 1.5070</strain>
    </source>
</reference>
<dbReference type="Gene3D" id="3.90.580.10">
    <property type="entry name" value="Zinc finger, CHC2-type domain"/>
    <property type="match status" value="1"/>
</dbReference>
<dbReference type="Pfam" id="PF13154">
    <property type="entry name" value="DUF3991"/>
    <property type="match status" value="1"/>
</dbReference>
<gene>
    <name evidence="2" type="ORF">SAMN05216180_1579</name>
</gene>
<dbReference type="GO" id="GO:0006260">
    <property type="term" value="P:DNA replication"/>
    <property type="evidence" value="ECO:0007669"/>
    <property type="project" value="InterPro"/>
</dbReference>
<dbReference type="OrthoDB" id="9802530at2"/>
<keyword evidence="3" id="KW-1185">Reference proteome</keyword>
<accession>A0A1H8AWS8</accession>
<dbReference type="EMBL" id="FOCG01000001">
    <property type="protein sequence ID" value="SEM74936.1"/>
    <property type="molecule type" value="Genomic_DNA"/>
</dbReference>
<protein>
    <recommendedName>
        <fullName evidence="1">DUF3991 domain-containing protein</fullName>
    </recommendedName>
</protein>
<dbReference type="STRING" id="474960.SAMN05216180_1579"/>
<feature type="domain" description="DUF3991" evidence="1">
    <location>
        <begin position="133"/>
        <end position="198"/>
    </location>
</feature>